<evidence type="ECO:0000313" key="3">
    <source>
        <dbReference type="RefSeq" id="XP_016444073.1"/>
    </source>
</evidence>
<reference evidence="3" key="2">
    <citation type="submission" date="2025-08" db="UniProtKB">
        <authorList>
            <consortium name="RefSeq"/>
        </authorList>
    </citation>
    <scope>IDENTIFICATION</scope>
    <source>
        <tissue evidence="3">Leaf</tissue>
    </source>
</reference>
<dbReference type="PANTHER" id="PTHR21366:SF22">
    <property type="entry name" value="VOC DOMAIN-CONTAINING PROTEIN"/>
    <property type="match status" value="1"/>
</dbReference>
<dbReference type="RefSeq" id="XP_016444073.1">
    <property type="nucleotide sequence ID" value="XM_016588587.2"/>
</dbReference>
<dbReference type="SUPFAM" id="SSF54593">
    <property type="entry name" value="Glyoxalase/Bleomycin resistance protein/Dihydroxybiphenyl dioxygenase"/>
    <property type="match status" value="1"/>
</dbReference>
<dbReference type="Gene3D" id="3.10.180.10">
    <property type="entry name" value="2,3-Dihydroxybiphenyl 1,2-Dioxygenase, domain 1"/>
    <property type="match status" value="1"/>
</dbReference>
<dbReference type="SMR" id="A0A1S3XVV9"/>
<proteinExistence type="predicted"/>
<protein>
    <submittedName>
        <fullName evidence="3">Uncharacterized protein LOC107769377</fullName>
    </submittedName>
    <submittedName>
        <fullName evidence="3">Uncharacterized protein Mb0911c-like</fullName>
    </submittedName>
</protein>
<accession>A0A1S3XVV9</accession>
<dbReference type="InterPro" id="IPR037523">
    <property type="entry name" value="VOC_core"/>
</dbReference>
<dbReference type="AlphaFoldDB" id="A0A1S3XVV9"/>
<dbReference type="PANTHER" id="PTHR21366">
    <property type="entry name" value="GLYOXALASE FAMILY PROTEIN"/>
    <property type="match status" value="1"/>
</dbReference>
<dbReference type="InterPro" id="IPR050383">
    <property type="entry name" value="GlyoxalaseI/FosfomycinResist"/>
</dbReference>
<evidence type="ECO:0000313" key="2">
    <source>
        <dbReference type="Proteomes" id="UP000790787"/>
    </source>
</evidence>
<sequence>MASNSGPAYAYTVVYVKDVAKSVAFYAEAFGYNVRRLDDNRKWGELESGATTIAFTPIHQHETDDLTGQVQTPHSRGDRQPVELCFDYVDIDAAYKRAVENGAVAVSQPEEKKWGQKVGYVRDLDGNIVRLGSHVHPK</sequence>
<dbReference type="GeneID" id="107769377"/>
<feature type="domain" description="VOC" evidence="1">
    <location>
        <begin position="8"/>
        <end position="134"/>
    </location>
</feature>
<dbReference type="OMA" id="MTMSNEQ"/>
<dbReference type="RefSeq" id="XP_016444073.1">
    <property type="nucleotide sequence ID" value="XM_016588587.1"/>
</dbReference>
<dbReference type="PROSITE" id="PS51819">
    <property type="entry name" value="VOC"/>
    <property type="match status" value="1"/>
</dbReference>
<dbReference type="PaxDb" id="4097-A0A1S3XVV9"/>
<dbReference type="Proteomes" id="UP000790787">
    <property type="component" value="Chromosome 8"/>
</dbReference>
<organism evidence="2 3">
    <name type="scientific">Nicotiana tabacum</name>
    <name type="common">Common tobacco</name>
    <dbReference type="NCBI Taxonomy" id="4097"/>
    <lineage>
        <taxon>Eukaryota</taxon>
        <taxon>Viridiplantae</taxon>
        <taxon>Streptophyta</taxon>
        <taxon>Embryophyta</taxon>
        <taxon>Tracheophyta</taxon>
        <taxon>Spermatophyta</taxon>
        <taxon>Magnoliopsida</taxon>
        <taxon>eudicotyledons</taxon>
        <taxon>Gunneridae</taxon>
        <taxon>Pentapetalae</taxon>
        <taxon>asterids</taxon>
        <taxon>lamiids</taxon>
        <taxon>Solanales</taxon>
        <taxon>Solanaceae</taxon>
        <taxon>Nicotianoideae</taxon>
        <taxon>Nicotianeae</taxon>
        <taxon>Nicotiana</taxon>
    </lineage>
</organism>
<gene>
    <name evidence="3" type="primary">LOC107769377</name>
</gene>
<evidence type="ECO:0000259" key="1">
    <source>
        <dbReference type="PROSITE" id="PS51819"/>
    </source>
</evidence>
<dbReference type="KEGG" id="nta:107769377"/>
<name>A0A1S3XVV9_TOBAC</name>
<reference evidence="2" key="1">
    <citation type="journal article" date="2014" name="Nat. Commun.">
        <title>The tobacco genome sequence and its comparison with those of tomato and potato.</title>
        <authorList>
            <person name="Sierro N."/>
            <person name="Battey J.N."/>
            <person name="Ouadi S."/>
            <person name="Bakaher N."/>
            <person name="Bovet L."/>
            <person name="Willig A."/>
            <person name="Goepfert S."/>
            <person name="Peitsch M.C."/>
            <person name="Ivanov N.V."/>
        </authorList>
    </citation>
    <scope>NUCLEOTIDE SEQUENCE [LARGE SCALE GENOMIC DNA]</scope>
</reference>
<dbReference type="Pfam" id="PF00903">
    <property type="entry name" value="Glyoxalase"/>
    <property type="match status" value="1"/>
</dbReference>
<keyword evidence="2" id="KW-1185">Reference proteome</keyword>
<dbReference type="OrthoDB" id="10066542at2759"/>
<dbReference type="CDD" id="cd07264">
    <property type="entry name" value="VOC_like"/>
    <property type="match status" value="1"/>
</dbReference>
<dbReference type="InterPro" id="IPR004360">
    <property type="entry name" value="Glyas_Fos-R_dOase_dom"/>
</dbReference>
<dbReference type="InterPro" id="IPR029068">
    <property type="entry name" value="Glyas_Bleomycin-R_OHBP_Dase"/>
</dbReference>